<sequence>MELLMGEGWNVEPAGGATGEAYIAHAGNHKVFLKRNSSPFLAVLSAEGIVPKLLWTKRLENGDVVTAQRWVPGRELKSYEMGRPDVAQLLSKIHSSSELLDMFKRIGNQPLTPGWIVEDLQDQLARAGVTHPLLHEAIRYLSAKRDEVIPPRMVVCHSDINHNNWMLSESDHLYLIDWDGATVADPALDLGLLLYGYIPRSEWNNWLTEYGTVLDAGLLKRMHWHVVSQTVSAIIWHFNRGEMTEAGSWTDDLKRLLNENLFFPPGE</sequence>
<feature type="domain" description="Aminoglycoside phosphotransferase" evidence="1">
    <location>
        <begin position="17"/>
        <end position="213"/>
    </location>
</feature>
<dbReference type="GO" id="GO:0016301">
    <property type="term" value="F:kinase activity"/>
    <property type="evidence" value="ECO:0007669"/>
    <property type="project" value="UniProtKB-KW"/>
</dbReference>
<dbReference type="PANTHER" id="PTHR40086:SF1">
    <property type="entry name" value="CELL CYCLE REGULATOR CCRZ"/>
    <property type="match status" value="1"/>
</dbReference>
<name>A0A2P8HE71_9BACI</name>
<dbReference type="SUPFAM" id="SSF56112">
    <property type="entry name" value="Protein kinase-like (PK-like)"/>
    <property type="match status" value="1"/>
</dbReference>
<dbReference type="InterPro" id="IPR052077">
    <property type="entry name" value="CcrZ_PhaseVar_Mediator"/>
</dbReference>
<dbReference type="RefSeq" id="WP_245893947.1">
    <property type="nucleotide sequence ID" value="NZ_PYAV01000008.1"/>
</dbReference>
<protein>
    <submittedName>
        <fullName evidence="2">Thiamine kinase-like enzyme</fullName>
    </submittedName>
</protein>
<keyword evidence="2" id="KW-0808">Transferase</keyword>
<accession>A0A2P8HE71</accession>
<evidence type="ECO:0000313" key="2">
    <source>
        <dbReference type="EMBL" id="PSL44528.1"/>
    </source>
</evidence>
<comment type="caution">
    <text evidence="2">The sequence shown here is derived from an EMBL/GenBank/DDBJ whole genome shotgun (WGS) entry which is preliminary data.</text>
</comment>
<gene>
    <name evidence="2" type="ORF">B0H94_108141</name>
</gene>
<organism evidence="2 3">
    <name type="scientific">Salsuginibacillus halophilus</name>
    <dbReference type="NCBI Taxonomy" id="517424"/>
    <lineage>
        <taxon>Bacteria</taxon>
        <taxon>Bacillati</taxon>
        <taxon>Bacillota</taxon>
        <taxon>Bacilli</taxon>
        <taxon>Bacillales</taxon>
        <taxon>Bacillaceae</taxon>
        <taxon>Salsuginibacillus</taxon>
    </lineage>
</organism>
<dbReference type="Pfam" id="PF01636">
    <property type="entry name" value="APH"/>
    <property type="match status" value="1"/>
</dbReference>
<reference evidence="2 3" key="1">
    <citation type="submission" date="2018-03" db="EMBL/GenBank/DDBJ databases">
        <title>Genomic Encyclopedia of Type Strains, Phase III (KMG-III): the genomes of soil and plant-associated and newly described type strains.</title>
        <authorList>
            <person name="Whitman W."/>
        </authorList>
    </citation>
    <scope>NUCLEOTIDE SEQUENCE [LARGE SCALE GENOMIC DNA]</scope>
    <source>
        <strain evidence="2 3">CGMCC 1.07653</strain>
    </source>
</reference>
<proteinExistence type="predicted"/>
<keyword evidence="2" id="KW-0418">Kinase</keyword>
<dbReference type="PANTHER" id="PTHR40086">
    <property type="entry name" value="PHOSPHOTRANSFERASE YTMP-RELATED"/>
    <property type="match status" value="1"/>
</dbReference>
<keyword evidence="3" id="KW-1185">Reference proteome</keyword>
<dbReference type="InterPro" id="IPR011009">
    <property type="entry name" value="Kinase-like_dom_sf"/>
</dbReference>
<dbReference type="InterPro" id="IPR002575">
    <property type="entry name" value="Aminoglycoside_PTrfase"/>
</dbReference>
<evidence type="ECO:0000259" key="1">
    <source>
        <dbReference type="Pfam" id="PF01636"/>
    </source>
</evidence>
<dbReference type="EMBL" id="PYAV01000008">
    <property type="protein sequence ID" value="PSL44528.1"/>
    <property type="molecule type" value="Genomic_DNA"/>
</dbReference>
<dbReference type="Gene3D" id="3.90.1200.10">
    <property type="match status" value="1"/>
</dbReference>
<evidence type="ECO:0000313" key="3">
    <source>
        <dbReference type="Proteomes" id="UP000242310"/>
    </source>
</evidence>
<dbReference type="Proteomes" id="UP000242310">
    <property type="component" value="Unassembled WGS sequence"/>
</dbReference>
<dbReference type="AlphaFoldDB" id="A0A2P8HE71"/>